<comment type="caution">
    <text evidence="1">The sequence shown here is derived from an EMBL/GenBank/DDBJ whole genome shotgun (WGS) entry which is preliminary data.</text>
</comment>
<accession>A0A562JUB4</accession>
<dbReference type="InterPro" id="IPR052036">
    <property type="entry name" value="Hydrolase/PRTase-associated"/>
</dbReference>
<dbReference type="PANTHER" id="PTHR31299">
    <property type="entry name" value="ESTERASE, PUTATIVE (AFU_ORTHOLOGUE AFUA_1G05850)-RELATED"/>
    <property type="match status" value="1"/>
</dbReference>
<organism evidence="1 2">
    <name type="scientific">Cytobacillus oceanisediminis</name>
    <dbReference type="NCBI Taxonomy" id="665099"/>
    <lineage>
        <taxon>Bacteria</taxon>
        <taxon>Bacillati</taxon>
        <taxon>Bacillota</taxon>
        <taxon>Bacilli</taxon>
        <taxon>Bacillales</taxon>
        <taxon>Bacillaceae</taxon>
        <taxon>Cytobacillus</taxon>
    </lineage>
</organism>
<dbReference type="PANTHER" id="PTHR31299:SF0">
    <property type="entry name" value="ESTERASE, PUTATIVE (AFU_ORTHOLOGUE AFUA_1G05850)-RELATED"/>
    <property type="match status" value="1"/>
</dbReference>
<dbReference type="SUPFAM" id="SSF159501">
    <property type="entry name" value="EreA/ChaN-like"/>
    <property type="match status" value="1"/>
</dbReference>
<proteinExistence type="predicted"/>
<dbReference type="Proteomes" id="UP000318667">
    <property type="component" value="Unassembled WGS sequence"/>
</dbReference>
<protein>
    <submittedName>
        <fullName evidence="1">Erythromycin esterase</fullName>
    </submittedName>
</protein>
<dbReference type="GO" id="GO:0046677">
    <property type="term" value="P:response to antibiotic"/>
    <property type="evidence" value="ECO:0007669"/>
    <property type="project" value="InterPro"/>
</dbReference>
<dbReference type="EMBL" id="VLKI01000006">
    <property type="protein sequence ID" value="TWH86514.1"/>
    <property type="molecule type" value="Genomic_DNA"/>
</dbReference>
<dbReference type="AlphaFoldDB" id="A0A562JUB4"/>
<gene>
    <name evidence="1" type="ORF">IQ19_02536</name>
</gene>
<dbReference type="Pfam" id="PF05139">
    <property type="entry name" value="Erythro_esteras"/>
    <property type="match status" value="1"/>
</dbReference>
<reference evidence="1 2" key="1">
    <citation type="journal article" date="2015" name="Stand. Genomic Sci.">
        <title>Genomic Encyclopedia of Bacterial and Archaeal Type Strains, Phase III: the genomes of soil and plant-associated and newly described type strains.</title>
        <authorList>
            <person name="Whitman W.B."/>
            <person name="Woyke T."/>
            <person name="Klenk H.P."/>
            <person name="Zhou Y."/>
            <person name="Lilburn T.G."/>
            <person name="Beck B.J."/>
            <person name="De Vos P."/>
            <person name="Vandamme P."/>
            <person name="Eisen J.A."/>
            <person name="Garrity G."/>
            <person name="Hugenholtz P."/>
            <person name="Kyrpides N.C."/>
        </authorList>
    </citation>
    <scope>NUCLEOTIDE SEQUENCE [LARGE SCALE GENOMIC DNA]</scope>
    <source>
        <strain evidence="1 2">CGMCC 1.10115</strain>
    </source>
</reference>
<dbReference type="InterPro" id="IPR007815">
    <property type="entry name" value="Emycin_Estase"/>
</dbReference>
<evidence type="ECO:0000313" key="2">
    <source>
        <dbReference type="Proteomes" id="UP000318667"/>
    </source>
</evidence>
<keyword evidence="2" id="KW-1185">Reference proteome</keyword>
<name>A0A562JUB4_9BACI</name>
<sequence>MKVPPAQPGSWEDALQKAGDGNKILLFTDKNRDLFGEFIGHRAIGVVYNPEYEQYANYVPTQISRRYDGFIYIEKTRALKPISLPAQIT</sequence>
<evidence type="ECO:0000313" key="1">
    <source>
        <dbReference type="EMBL" id="TWH86514.1"/>
    </source>
</evidence>
<dbReference type="Gene3D" id="3.40.1660.10">
    <property type="entry name" value="EreA-like (biosynthetic domain)"/>
    <property type="match status" value="1"/>
</dbReference>